<evidence type="ECO:0008006" key="5">
    <source>
        <dbReference type="Google" id="ProtNLM"/>
    </source>
</evidence>
<dbReference type="NCBIfam" id="NF047798">
    <property type="entry name" value="leader_Chryseo"/>
    <property type="match status" value="1"/>
</dbReference>
<dbReference type="EMBL" id="PCPP01000001">
    <property type="protein sequence ID" value="PRB84938.1"/>
    <property type="molecule type" value="Genomic_DNA"/>
</dbReference>
<proteinExistence type="predicted"/>
<dbReference type="Proteomes" id="UP000238534">
    <property type="component" value="Unassembled WGS sequence"/>
</dbReference>
<keyword evidence="3" id="KW-1185">Reference proteome</keyword>
<evidence type="ECO:0000313" key="3">
    <source>
        <dbReference type="Proteomes" id="UP000238325"/>
    </source>
</evidence>
<sequence length="82" mass="8917">MYCYLIICIKDGLHFFTILLFQTKNLFIMKNLKKIARQSLKTITGGRPPAESECIACGCPTSACYYKNGNGGGGGCADIRCA</sequence>
<reference evidence="3 4" key="1">
    <citation type="submission" date="2017-09" db="EMBL/GenBank/DDBJ databases">
        <title>Genomic, metabolic, and phenotypic characteristics of bacterial isolates from the natural microbiome of the model nematode Caenorhabditis elegans.</title>
        <authorList>
            <person name="Zimmermann J."/>
            <person name="Obeng N."/>
            <person name="Yang W."/>
            <person name="Obeng O."/>
            <person name="Kissoyan K."/>
            <person name="Pees B."/>
            <person name="Dirksen P."/>
            <person name="Hoppner M."/>
            <person name="Franke A."/>
            <person name="Rosenstiel P."/>
            <person name="Leippe M."/>
            <person name="Dierking K."/>
            <person name="Kaleta C."/>
            <person name="Schulenburg H."/>
        </authorList>
    </citation>
    <scope>NUCLEOTIDE SEQUENCE [LARGE SCALE GENOMIC DNA]</scope>
    <source>
        <strain evidence="1 4">MYb25</strain>
        <strain evidence="2 3">MYb44</strain>
    </source>
</reference>
<comment type="caution">
    <text evidence="1">The sequence shown here is derived from an EMBL/GenBank/DDBJ whole genome shotgun (WGS) entry which is preliminary data.</text>
</comment>
<dbReference type="InterPro" id="IPR058074">
    <property type="entry name" value="Bacteriocin-like"/>
</dbReference>
<gene>
    <name evidence="1" type="ORF">CQ022_01320</name>
    <name evidence="2" type="ORF">CQ033_11670</name>
</gene>
<evidence type="ECO:0000313" key="1">
    <source>
        <dbReference type="EMBL" id="PRB84938.1"/>
    </source>
</evidence>
<protein>
    <recommendedName>
        <fullName evidence="5">Bacteriocin-type signal sequence-containing protein</fullName>
    </recommendedName>
</protein>
<name>A0A2S9CWM1_CHRCI</name>
<dbReference type="EMBL" id="PCPH01000002">
    <property type="protein sequence ID" value="PRB91338.1"/>
    <property type="molecule type" value="Genomic_DNA"/>
</dbReference>
<dbReference type="Proteomes" id="UP000238325">
    <property type="component" value="Unassembled WGS sequence"/>
</dbReference>
<evidence type="ECO:0000313" key="2">
    <source>
        <dbReference type="EMBL" id="PRB91338.1"/>
    </source>
</evidence>
<organism evidence="1 4">
    <name type="scientific">Chryseobacterium culicis</name>
    <dbReference type="NCBI Taxonomy" id="680127"/>
    <lineage>
        <taxon>Bacteria</taxon>
        <taxon>Pseudomonadati</taxon>
        <taxon>Bacteroidota</taxon>
        <taxon>Flavobacteriia</taxon>
        <taxon>Flavobacteriales</taxon>
        <taxon>Weeksellaceae</taxon>
        <taxon>Chryseobacterium group</taxon>
        <taxon>Chryseobacterium</taxon>
    </lineage>
</organism>
<dbReference type="AlphaFoldDB" id="A0A2S9CWM1"/>
<accession>A0A2S9CWM1</accession>
<evidence type="ECO:0000313" key="4">
    <source>
        <dbReference type="Proteomes" id="UP000238534"/>
    </source>
</evidence>